<organism evidence="1 2">
    <name type="scientific">Phlebotomus papatasi</name>
    <name type="common">Sandfly</name>
    <dbReference type="NCBI Taxonomy" id="29031"/>
    <lineage>
        <taxon>Eukaryota</taxon>
        <taxon>Metazoa</taxon>
        <taxon>Ecdysozoa</taxon>
        <taxon>Arthropoda</taxon>
        <taxon>Hexapoda</taxon>
        <taxon>Insecta</taxon>
        <taxon>Pterygota</taxon>
        <taxon>Neoptera</taxon>
        <taxon>Endopterygota</taxon>
        <taxon>Diptera</taxon>
        <taxon>Nematocera</taxon>
        <taxon>Psychodoidea</taxon>
        <taxon>Psychodidae</taxon>
        <taxon>Phlebotomus</taxon>
        <taxon>Phlebotomus</taxon>
    </lineage>
</organism>
<dbReference type="PANTHER" id="PTHR22954">
    <property type="entry name" value="RETROVIRAL PROTEASE-RELATED"/>
    <property type="match status" value="1"/>
</dbReference>
<dbReference type="EMBL" id="AJVK01062654">
    <property type="status" value="NOT_ANNOTATED_CDS"/>
    <property type="molecule type" value="Genomic_DNA"/>
</dbReference>
<dbReference type="VEuPathDB" id="VectorBase:PPAPM1_004271"/>
<dbReference type="VEuPathDB" id="VectorBase:PPAPM1_005811"/>
<reference evidence="1" key="1">
    <citation type="submission" date="2022-08" db="UniProtKB">
        <authorList>
            <consortium name="EnsemblMetazoa"/>
        </authorList>
    </citation>
    <scope>IDENTIFICATION</scope>
    <source>
        <strain evidence="1">Israel</strain>
    </source>
</reference>
<evidence type="ECO:0000313" key="2">
    <source>
        <dbReference type="Proteomes" id="UP000092462"/>
    </source>
</evidence>
<proteinExistence type="predicted"/>
<sequence length="475" mass="53504">MTTALYQKLKLPKLQSDISILGVGNQPTPVRHHVQATIFSQITGDPFLVDCYIMPKITGSIPNWPVNENDFQIPSDIEMADPNWANPQPVDLLICGDVYWASFLNRTIQLGPGLPHLRETVFGYVIVGEHRPPANDIRHVCHNQATALDDILRRFWEVEEFPTEPPLTDEQRLAEEHFVKSHKRTPEGRFQVQLPFKEDPNCLDPPRDFSPRLNSTLGKNPELGTSSSFSNPIRSAPAFTMVIKKRGGVISAVTRVEKYISELSESELTLMVNRTMLQGQMDLVKSMKEKYAGLQQQLVAEMSDDELIDQELEAQTAFFQRCDNIVSKIGQILEALPEDVKFPEPSKPSTSSSSSSGELLEMMKLMLAHSDRQNELQNQRLQELFSAQNGNGGRIQPIINPSVTKLPHLNTPTFDGRFAEWYSFRDRFTSSISNHPSLSDVQKLEYLQSSLKGYASSLVKNLPTTEAIIQLLGKF</sequence>
<protein>
    <submittedName>
        <fullName evidence="1">Uncharacterized protein</fullName>
    </submittedName>
</protein>
<dbReference type="AlphaFoldDB" id="A0A1B0DIJ9"/>
<dbReference type="Proteomes" id="UP000092462">
    <property type="component" value="Unassembled WGS sequence"/>
</dbReference>
<dbReference type="VEuPathDB" id="VectorBase:PPAI007984"/>
<dbReference type="EnsemblMetazoa" id="PPAI007984-RA">
    <property type="protein sequence ID" value="PPAI007984-PA"/>
    <property type="gene ID" value="PPAI007984"/>
</dbReference>
<evidence type="ECO:0000313" key="1">
    <source>
        <dbReference type="EnsemblMetazoa" id="PPAI007984-PA"/>
    </source>
</evidence>
<dbReference type="PANTHER" id="PTHR22954:SF3">
    <property type="entry name" value="PROTEIN CBG08539"/>
    <property type="match status" value="1"/>
</dbReference>
<keyword evidence="2" id="KW-1185">Reference proteome</keyword>
<accession>A0A1B0DIJ9</accession>
<dbReference type="InterPro" id="IPR005312">
    <property type="entry name" value="DUF1759"/>
</dbReference>
<dbReference type="Pfam" id="PF03564">
    <property type="entry name" value="DUF1759"/>
    <property type="match status" value="1"/>
</dbReference>
<name>A0A1B0DIJ9_PHLPP</name>